<evidence type="ECO:0008006" key="5">
    <source>
        <dbReference type="Google" id="ProtNLM"/>
    </source>
</evidence>
<sequence>MARQQQLDAVSLSSCLSAHGKAHRWLFALATYGAELASEGAGAGGGGAGGGGAGGGGAGGGLFRNLDVVAFNAAMACFAIAGQWRFALHVLYEFPADVVTFNSCLHACETGRASAHLDVLRDMRAMSVRANTITMNTALSACEKISQWQPALALMIEMKDSELLPDVITFNAAISAARLARWQQAELFAQMLQADIQPDEFTFAALISCAKVRLAMVHLTHMQEMRRKPNSVVYNSCLNACEKSSDPDAWRVALALVTHLTDVTDVLLGYTSAIRAMQHAWRWRHACALLGDMRQAQALPDAFSLDAAATACARAGRVRPTLRLLNEVPQAQLCSKVKESRAPVWITVAYCHAT</sequence>
<evidence type="ECO:0000313" key="3">
    <source>
        <dbReference type="EMBL" id="CAJ1372695.1"/>
    </source>
</evidence>
<dbReference type="EMBL" id="CAUJNA010000153">
    <property type="protein sequence ID" value="CAJ1372695.1"/>
    <property type="molecule type" value="Genomic_DNA"/>
</dbReference>
<evidence type="ECO:0000313" key="4">
    <source>
        <dbReference type="Proteomes" id="UP001178507"/>
    </source>
</evidence>
<dbReference type="Proteomes" id="UP001178507">
    <property type="component" value="Unassembled WGS sequence"/>
</dbReference>
<reference evidence="3" key="1">
    <citation type="submission" date="2023-08" db="EMBL/GenBank/DDBJ databases">
        <authorList>
            <person name="Chen Y."/>
            <person name="Shah S."/>
            <person name="Dougan E. K."/>
            <person name="Thang M."/>
            <person name="Chan C."/>
        </authorList>
    </citation>
    <scope>NUCLEOTIDE SEQUENCE</scope>
</reference>
<dbReference type="InterPro" id="IPR011990">
    <property type="entry name" value="TPR-like_helical_dom_sf"/>
</dbReference>
<keyword evidence="1" id="KW-0677">Repeat</keyword>
<evidence type="ECO:0000256" key="2">
    <source>
        <dbReference type="PROSITE-ProRule" id="PRU00708"/>
    </source>
</evidence>
<gene>
    <name evidence="3" type="ORF">EVOR1521_LOCUS2718</name>
</gene>
<dbReference type="PANTHER" id="PTHR47447:SF17">
    <property type="entry name" value="OS12G0638900 PROTEIN"/>
    <property type="match status" value="1"/>
</dbReference>
<dbReference type="InterPro" id="IPR002885">
    <property type="entry name" value="PPR_rpt"/>
</dbReference>
<name>A0AA36HP05_9DINO</name>
<dbReference type="PANTHER" id="PTHR47447">
    <property type="entry name" value="OS03G0856100 PROTEIN"/>
    <property type="match status" value="1"/>
</dbReference>
<dbReference type="Pfam" id="PF13812">
    <property type="entry name" value="PPR_3"/>
    <property type="match status" value="1"/>
</dbReference>
<protein>
    <recommendedName>
        <fullName evidence="5">Pentatricopeptide repeat-containing protein</fullName>
    </recommendedName>
</protein>
<feature type="repeat" description="PPR" evidence="2">
    <location>
        <begin position="131"/>
        <end position="165"/>
    </location>
</feature>
<accession>A0AA36HP05</accession>
<dbReference type="Pfam" id="PF13041">
    <property type="entry name" value="PPR_2"/>
    <property type="match status" value="1"/>
</dbReference>
<evidence type="ECO:0000256" key="1">
    <source>
        <dbReference type="ARBA" id="ARBA00022737"/>
    </source>
</evidence>
<dbReference type="AlphaFoldDB" id="A0AA36HP05"/>
<proteinExistence type="predicted"/>
<keyword evidence="4" id="KW-1185">Reference proteome</keyword>
<dbReference type="PROSITE" id="PS51375">
    <property type="entry name" value="PPR"/>
    <property type="match status" value="1"/>
</dbReference>
<dbReference type="Gene3D" id="1.25.40.10">
    <property type="entry name" value="Tetratricopeptide repeat domain"/>
    <property type="match status" value="3"/>
</dbReference>
<organism evidence="3 4">
    <name type="scientific">Effrenium voratum</name>
    <dbReference type="NCBI Taxonomy" id="2562239"/>
    <lineage>
        <taxon>Eukaryota</taxon>
        <taxon>Sar</taxon>
        <taxon>Alveolata</taxon>
        <taxon>Dinophyceae</taxon>
        <taxon>Suessiales</taxon>
        <taxon>Symbiodiniaceae</taxon>
        <taxon>Effrenium</taxon>
    </lineage>
</organism>
<comment type="caution">
    <text evidence="3">The sequence shown here is derived from an EMBL/GenBank/DDBJ whole genome shotgun (WGS) entry which is preliminary data.</text>
</comment>